<evidence type="ECO:0000313" key="2">
    <source>
        <dbReference type="EMBL" id="SAK57688.1"/>
    </source>
</evidence>
<reference evidence="2" key="1">
    <citation type="submission" date="2016-01" db="EMBL/GenBank/DDBJ databases">
        <authorList>
            <person name="Peeters C."/>
        </authorList>
    </citation>
    <scope>NUCLEOTIDE SEQUENCE [LARGE SCALE GENOMIC DNA]</scope>
    <source>
        <strain evidence="2">LMG 29326</strain>
    </source>
</reference>
<dbReference type="RefSeq" id="WP_143750031.1">
    <property type="nucleotide sequence ID" value="NZ_FCOB02000007.1"/>
</dbReference>
<gene>
    <name evidence="2" type="ORF">AWB83_01907</name>
</gene>
<keyword evidence="1" id="KW-0732">Signal</keyword>
<accession>A0A158AIN7</accession>
<evidence type="ECO:0008006" key="4">
    <source>
        <dbReference type="Google" id="ProtNLM"/>
    </source>
</evidence>
<sequence length="87" mass="8924">MKLNRSIATSLVLAAGVTAGTCLAQSSNDQQETMTGSGAAQVSAVAVPSAALPTTVAEKTRAQVMRELVEFQNSPQAAQVGELYRGS</sequence>
<dbReference type="AlphaFoldDB" id="A0A158AIN7"/>
<name>A0A158AIN7_9BURK</name>
<organism evidence="2 3">
    <name type="scientific">Caballeronia ptereochthonis</name>
    <dbReference type="NCBI Taxonomy" id="1777144"/>
    <lineage>
        <taxon>Bacteria</taxon>
        <taxon>Pseudomonadati</taxon>
        <taxon>Pseudomonadota</taxon>
        <taxon>Betaproteobacteria</taxon>
        <taxon>Burkholderiales</taxon>
        <taxon>Burkholderiaceae</taxon>
        <taxon>Caballeronia</taxon>
    </lineage>
</organism>
<dbReference type="Proteomes" id="UP000054978">
    <property type="component" value="Unassembled WGS sequence"/>
</dbReference>
<keyword evidence="3" id="KW-1185">Reference proteome</keyword>
<dbReference type="EMBL" id="FCOB02000007">
    <property type="protein sequence ID" value="SAK57688.1"/>
    <property type="molecule type" value="Genomic_DNA"/>
</dbReference>
<protein>
    <recommendedName>
        <fullName evidence="4">DUF4148 domain-containing protein</fullName>
    </recommendedName>
</protein>
<evidence type="ECO:0000256" key="1">
    <source>
        <dbReference type="SAM" id="SignalP"/>
    </source>
</evidence>
<comment type="caution">
    <text evidence="2">The sequence shown here is derived from an EMBL/GenBank/DDBJ whole genome shotgun (WGS) entry which is preliminary data.</text>
</comment>
<feature type="signal peptide" evidence="1">
    <location>
        <begin position="1"/>
        <end position="24"/>
    </location>
</feature>
<feature type="chain" id="PRO_5007620634" description="DUF4148 domain-containing protein" evidence="1">
    <location>
        <begin position="25"/>
        <end position="87"/>
    </location>
</feature>
<evidence type="ECO:0000313" key="3">
    <source>
        <dbReference type="Proteomes" id="UP000054978"/>
    </source>
</evidence>
<proteinExistence type="predicted"/>